<evidence type="ECO:0000256" key="2">
    <source>
        <dbReference type="SAM" id="Phobius"/>
    </source>
</evidence>
<feature type="region of interest" description="Disordered" evidence="1">
    <location>
        <begin position="261"/>
        <end position="332"/>
    </location>
</feature>
<keyword evidence="2" id="KW-0812">Transmembrane</keyword>
<dbReference type="EMBL" id="JAABOA010001817">
    <property type="protein sequence ID" value="KAF9580839.1"/>
    <property type="molecule type" value="Genomic_DNA"/>
</dbReference>
<evidence type="ECO:0000256" key="1">
    <source>
        <dbReference type="SAM" id="MobiDB-lite"/>
    </source>
</evidence>
<dbReference type="AlphaFoldDB" id="A0A9P6KCY9"/>
<protein>
    <recommendedName>
        <fullName evidence="5">Transmembrane protein</fullName>
    </recommendedName>
</protein>
<gene>
    <name evidence="3" type="ORF">BGW38_002354</name>
</gene>
<keyword evidence="2" id="KW-1133">Transmembrane helix</keyword>
<sequence>MSLLPAPKARNYRAVGAVCILASGLTLCSNILYMLRGWKEPTHLFDLATTIIRWMTTQLWYVLGMTLLFHVVTRPAQSGVVLFGKFPRDLWTNKWYLCILYIPVHYMLLELCDIHRDTIQILIPLEIIVDVLLYNGPFLIVLLRLIYLSWKVAYDEAVLTGAVFEEDEDGHGPMDGGSSNVRRGQTAVRPGSSGYVGLAMVDLDEAERGERHSGSDHDDGHLDSPSTKSGAPIGRNAGMSPEAAPTNAFVLEEEDDIGAISSLKPSPAVSPKPPPPPKSKKTVMFDVDSPKVATIELEDEDHHLLDRGVDQHDQPLLQSSGDDRHEEEGPRV</sequence>
<evidence type="ECO:0008006" key="5">
    <source>
        <dbReference type="Google" id="ProtNLM"/>
    </source>
</evidence>
<organism evidence="3 4">
    <name type="scientific">Lunasporangiospora selenospora</name>
    <dbReference type="NCBI Taxonomy" id="979761"/>
    <lineage>
        <taxon>Eukaryota</taxon>
        <taxon>Fungi</taxon>
        <taxon>Fungi incertae sedis</taxon>
        <taxon>Mucoromycota</taxon>
        <taxon>Mortierellomycotina</taxon>
        <taxon>Mortierellomycetes</taxon>
        <taxon>Mortierellales</taxon>
        <taxon>Mortierellaceae</taxon>
        <taxon>Lunasporangiospora</taxon>
    </lineage>
</organism>
<feature type="transmembrane region" description="Helical" evidence="2">
    <location>
        <begin position="54"/>
        <end position="73"/>
    </location>
</feature>
<reference evidence="3" key="1">
    <citation type="journal article" date="2020" name="Fungal Divers.">
        <title>Resolving the Mortierellaceae phylogeny through synthesis of multi-gene phylogenetics and phylogenomics.</title>
        <authorList>
            <person name="Vandepol N."/>
            <person name="Liber J."/>
            <person name="Desiro A."/>
            <person name="Na H."/>
            <person name="Kennedy M."/>
            <person name="Barry K."/>
            <person name="Grigoriev I.V."/>
            <person name="Miller A.N."/>
            <person name="O'Donnell K."/>
            <person name="Stajich J.E."/>
            <person name="Bonito G."/>
        </authorList>
    </citation>
    <scope>NUCLEOTIDE SEQUENCE</scope>
    <source>
        <strain evidence="3">KOD1015</strain>
    </source>
</reference>
<accession>A0A9P6KCY9</accession>
<feature type="transmembrane region" description="Helical" evidence="2">
    <location>
        <begin position="121"/>
        <end position="147"/>
    </location>
</feature>
<keyword evidence="4" id="KW-1185">Reference proteome</keyword>
<feature type="compositionally biased region" description="Basic and acidic residues" evidence="1">
    <location>
        <begin position="300"/>
        <end position="313"/>
    </location>
</feature>
<feature type="compositionally biased region" description="Pro residues" evidence="1">
    <location>
        <begin position="268"/>
        <end position="277"/>
    </location>
</feature>
<name>A0A9P6KCY9_9FUNG</name>
<feature type="compositionally biased region" description="Basic and acidic residues" evidence="1">
    <location>
        <begin position="207"/>
        <end position="222"/>
    </location>
</feature>
<proteinExistence type="predicted"/>
<comment type="caution">
    <text evidence="3">The sequence shown here is derived from an EMBL/GenBank/DDBJ whole genome shotgun (WGS) entry which is preliminary data.</text>
</comment>
<evidence type="ECO:0000313" key="3">
    <source>
        <dbReference type="EMBL" id="KAF9580839.1"/>
    </source>
</evidence>
<dbReference type="Proteomes" id="UP000780801">
    <property type="component" value="Unassembled WGS sequence"/>
</dbReference>
<dbReference type="OrthoDB" id="2400065at2759"/>
<feature type="region of interest" description="Disordered" evidence="1">
    <location>
        <begin position="168"/>
        <end position="193"/>
    </location>
</feature>
<feature type="compositionally biased region" description="Basic and acidic residues" evidence="1">
    <location>
        <begin position="321"/>
        <end position="332"/>
    </location>
</feature>
<feature type="transmembrane region" description="Helical" evidence="2">
    <location>
        <begin position="12"/>
        <end position="33"/>
    </location>
</feature>
<feature type="region of interest" description="Disordered" evidence="1">
    <location>
        <begin position="207"/>
        <end position="242"/>
    </location>
</feature>
<keyword evidence="2" id="KW-0472">Membrane</keyword>
<evidence type="ECO:0000313" key="4">
    <source>
        <dbReference type="Proteomes" id="UP000780801"/>
    </source>
</evidence>